<name>S2EUR8_9ARCH</name>
<dbReference type="Pfam" id="PF18551">
    <property type="entry name" value="TackOD1"/>
    <property type="match status" value="1"/>
</dbReference>
<dbReference type="CDD" id="cd00156">
    <property type="entry name" value="REC"/>
    <property type="match status" value="1"/>
</dbReference>
<dbReference type="InterPro" id="IPR001789">
    <property type="entry name" value="Sig_transdc_resp-reg_receiver"/>
</dbReference>
<organism evidence="2 3">
    <name type="scientific">Candidatus Nitrosarchaeum limnium BG20</name>
    <dbReference type="NCBI Taxonomy" id="859192"/>
    <lineage>
        <taxon>Archaea</taxon>
        <taxon>Nitrososphaerota</taxon>
        <taxon>Nitrososphaeria</taxon>
        <taxon>Nitrosopumilales</taxon>
        <taxon>Nitrosopumilaceae</taxon>
        <taxon>Nitrosarchaeum</taxon>
    </lineage>
</organism>
<dbReference type="InterPro" id="IPR040572">
    <property type="entry name" value="TackOD1"/>
</dbReference>
<dbReference type="GO" id="GO:0000160">
    <property type="term" value="P:phosphorelay signal transduction system"/>
    <property type="evidence" value="ECO:0007669"/>
    <property type="project" value="InterPro"/>
</dbReference>
<dbReference type="SMART" id="SM00448">
    <property type="entry name" value="REC"/>
    <property type="match status" value="1"/>
</dbReference>
<sequence length="321" mass="37386">MRFHEYVVLIIEDSESIRITLSQYIKKMGFTKIEEAVTGKRGIEKFIELTEIGITPLVFLGYHLPDMSAAEIVPIMLSKSPEAKLVLETSKDRNEESVRHLFSLGVSHFIAKPLRFENMKDVINTIKEEFELQTNISVETELVKIRDHLKAVRKTSMCRLMQNFNFSEEKMSQCLQELRKEGDVLEMKPIKEMLCNKCNSVNTSIIFACPNCKRYNFSQTKLIEHYDCGAIHPDYMFENDKCPQCKKYIKALGVDHRTISNLFTCKECNEKFPNPTLDLNCIKCENKFSFFEAIWIDSPIIMWINKSEKQHNEIEEITVLK</sequence>
<gene>
    <name evidence="2" type="ORF">BG20_I0586</name>
</gene>
<feature type="domain" description="Response regulatory" evidence="1">
    <location>
        <begin position="7"/>
        <end position="127"/>
    </location>
</feature>
<reference evidence="2 3" key="1">
    <citation type="journal article" date="2012" name="J. Bacteriol.">
        <title>Genome Sequence of "Candidatus Nitrosoarchaeum limnia" BG20, a Low-Salinity Ammonia-Oxidizing Archaeon from the San Francisco Bay Estuary.</title>
        <authorList>
            <person name="Mosier A.C."/>
            <person name="Allen E.E."/>
            <person name="Kim M."/>
            <person name="Ferriera S."/>
            <person name="Francis C.A."/>
        </authorList>
    </citation>
    <scope>NUCLEOTIDE SEQUENCE [LARGE SCALE GENOMIC DNA]</scope>
    <source>
        <strain evidence="2 3">BG20</strain>
    </source>
</reference>
<dbReference type="Pfam" id="PF00072">
    <property type="entry name" value="Response_reg"/>
    <property type="match status" value="1"/>
</dbReference>
<proteinExistence type="predicted"/>
<dbReference type="OrthoDB" id="9652at2157"/>
<protein>
    <submittedName>
        <fullName evidence="2">Response regulator receiver domain protein</fullName>
    </submittedName>
</protein>
<dbReference type="Gene3D" id="3.40.50.2300">
    <property type="match status" value="1"/>
</dbReference>
<dbReference type="AlphaFoldDB" id="S2EUR8"/>
<dbReference type="SUPFAM" id="SSF52172">
    <property type="entry name" value="CheY-like"/>
    <property type="match status" value="1"/>
</dbReference>
<evidence type="ECO:0000313" key="3">
    <source>
        <dbReference type="Proteomes" id="UP000014065"/>
    </source>
</evidence>
<dbReference type="InterPro" id="IPR052048">
    <property type="entry name" value="ST_Response_Regulator"/>
</dbReference>
<dbReference type="RefSeq" id="WP_010190970.1">
    <property type="nucleotide sequence ID" value="NZ_AHJG01000110.1"/>
</dbReference>
<dbReference type="PANTHER" id="PTHR43228">
    <property type="entry name" value="TWO-COMPONENT RESPONSE REGULATOR"/>
    <property type="match status" value="1"/>
</dbReference>
<evidence type="ECO:0000259" key="1">
    <source>
        <dbReference type="PROSITE" id="PS50110"/>
    </source>
</evidence>
<keyword evidence="3" id="KW-1185">Reference proteome</keyword>
<dbReference type="EMBL" id="AHJG01000110">
    <property type="protein sequence ID" value="EPA06039.1"/>
    <property type="molecule type" value="Genomic_DNA"/>
</dbReference>
<evidence type="ECO:0000313" key="2">
    <source>
        <dbReference type="EMBL" id="EPA06039.1"/>
    </source>
</evidence>
<dbReference type="PANTHER" id="PTHR43228:SF1">
    <property type="entry name" value="TWO-COMPONENT RESPONSE REGULATOR ARR22"/>
    <property type="match status" value="1"/>
</dbReference>
<dbReference type="InterPro" id="IPR011006">
    <property type="entry name" value="CheY-like_superfamily"/>
</dbReference>
<dbReference type="Proteomes" id="UP000014065">
    <property type="component" value="Unassembled WGS sequence"/>
</dbReference>
<dbReference type="PROSITE" id="PS50110">
    <property type="entry name" value="RESPONSE_REGULATORY"/>
    <property type="match status" value="1"/>
</dbReference>
<accession>S2EUR8</accession>
<comment type="caution">
    <text evidence="2">The sequence shown here is derived from an EMBL/GenBank/DDBJ whole genome shotgun (WGS) entry which is preliminary data.</text>
</comment>